<organism evidence="1 2">
    <name type="scientific">Rhodococcus rhodnii LMG 5362</name>
    <dbReference type="NCBI Taxonomy" id="1273125"/>
    <lineage>
        <taxon>Bacteria</taxon>
        <taxon>Bacillati</taxon>
        <taxon>Actinomycetota</taxon>
        <taxon>Actinomycetes</taxon>
        <taxon>Mycobacteriales</taxon>
        <taxon>Nocardiaceae</taxon>
        <taxon>Rhodococcus</taxon>
    </lineage>
</organism>
<evidence type="ECO:0008006" key="3">
    <source>
        <dbReference type="Google" id="ProtNLM"/>
    </source>
</evidence>
<evidence type="ECO:0000313" key="2">
    <source>
        <dbReference type="Proteomes" id="UP000013525"/>
    </source>
</evidence>
<comment type="caution">
    <text evidence="1">The sequence shown here is derived from an EMBL/GenBank/DDBJ whole genome shotgun (WGS) entry which is preliminary data.</text>
</comment>
<dbReference type="InterPro" id="IPR013493">
    <property type="entry name" value="CHP02677"/>
</dbReference>
<dbReference type="eggNOG" id="ENOG502Z7IU">
    <property type="taxonomic scope" value="Bacteria"/>
</dbReference>
<dbReference type="RefSeq" id="WP_010836312.1">
    <property type="nucleotide sequence ID" value="NZ_APMY01000004.1"/>
</dbReference>
<evidence type="ECO:0000313" key="1">
    <source>
        <dbReference type="EMBL" id="EOM78405.1"/>
    </source>
</evidence>
<dbReference type="Pfam" id="PF09660">
    <property type="entry name" value="DUF2397"/>
    <property type="match status" value="1"/>
</dbReference>
<reference evidence="1 2" key="1">
    <citation type="journal article" date="2013" name="Genome Announc.">
        <title>Draft Genome Sequence of Rhodococcus rhodnii Strain LMG5362, a Symbiont of Rhodnius prolixus (Hemiptera, Reduviidae, Triatominae), the Principle Vector of Trypanosoma cruzi.</title>
        <authorList>
            <person name="Pachebat J.A."/>
            <person name="van Keulen G."/>
            <person name="Whitten M.M."/>
            <person name="Girdwood S."/>
            <person name="Del Sol R."/>
            <person name="Dyson P.J."/>
            <person name="Facey P.D."/>
        </authorList>
    </citation>
    <scope>NUCLEOTIDE SEQUENCE [LARGE SCALE GENOMIC DNA]</scope>
    <source>
        <strain evidence="1 2">LMG 5362</strain>
    </source>
</reference>
<dbReference type="Proteomes" id="UP000013525">
    <property type="component" value="Unassembled WGS sequence"/>
</dbReference>
<dbReference type="PATRIC" id="fig|1273125.3.peg.234"/>
<protein>
    <recommendedName>
        <fullName evidence="3">TIGR02677 family protein</fullName>
    </recommendedName>
</protein>
<keyword evidence="2" id="KW-1185">Reference proteome</keyword>
<dbReference type="EMBL" id="APMY01000004">
    <property type="protein sequence ID" value="EOM78405.1"/>
    <property type="molecule type" value="Genomic_DNA"/>
</dbReference>
<dbReference type="NCBIfam" id="TIGR02677">
    <property type="entry name" value="TIGR02677 family protein"/>
    <property type="match status" value="1"/>
</dbReference>
<gene>
    <name evidence="1" type="ORF">Rrhod_0234</name>
</gene>
<sequence>MTSDADERLRVLSFATADRRTDYLRVLRAFDHAHRDYAVVLHARDVEAHVAHDTAAGASALTTAEIAPLLEQLHTWGVLDRSFDGRRATSLTEYRNRHFVYQFTPVGHQAFAAVDELLRSRDDDIALARLALPELLTDLTELAAATRDGDGELVYRKLNRLAATFAELTDRAARFYLAIGTIARTTDASIDTFLAHKDALLTHMREFGLDLARYAPTLRAAIDDVTAAGVESMVAAARHDGRVLLSLDERADHWRGRWLALSRWFVPDGSGPSEAQRLRDATTSAIAGVLSLLRRVTEGRRTGISRHTQLRTLAEAFAASPDDHTAHSLFRTVFDLSAPRHVGVAHEDADVAGAHDSWWDAPPVPLSRTLAETGRTAAPAGPAKLERDDDRVRRLRERQLETGRARRAAAASLAGGGVLGRTLSTAETDVLLRLLDTALSTRVTVSGRVADVSGGGDGVRIDVHFDDAAVTVIDTDRGRLHLAGFEVAVR</sequence>
<accession>R7WT05</accession>
<name>R7WT05_9NOCA</name>
<proteinExistence type="predicted"/>
<dbReference type="AlphaFoldDB" id="R7WT05"/>